<dbReference type="Pfam" id="PF08361">
    <property type="entry name" value="TetR_C_2"/>
    <property type="match status" value="1"/>
</dbReference>
<dbReference type="InterPro" id="IPR050624">
    <property type="entry name" value="HTH-type_Tx_Regulator"/>
</dbReference>
<keyword evidence="4" id="KW-0804">Transcription</keyword>
<reference evidence="7 8" key="1">
    <citation type="submission" date="2014-11" db="EMBL/GenBank/DDBJ databases">
        <title>Genome of a novel goose pathogen.</title>
        <authorList>
            <person name="Hansen C.M."/>
            <person name="Hueffer K."/>
            <person name="Choi S.C."/>
        </authorList>
    </citation>
    <scope>NUCLEOTIDE SEQUENCE [LARGE SCALE GENOMIC DNA]</scope>
    <source>
        <strain evidence="7 8">KH1503</strain>
    </source>
</reference>
<comment type="caution">
    <text evidence="7">The sequence shown here is derived from an EMBL/GenBank/DDBJ whole genome shotgun (WGS) entry which is preliminary data.</text>
</comment>
<keyword evidence="3 5" id="KW-0238">DNA-binding</keyword>
<dbReference type="Gene3D" id="1.10.357.10">
    <property type="entry name" value="Tetracycline Repressor, domain 2"/>
    <property type="match status" value="1"/>
</dbReference>
<dbReference type="RefSeq" id="WP_047760748.1">
    <property type="nucleotide sequence ID" value="NZ_CP091510.1"/>
</dbReference>
<dbReference type="PROSITE" id="PS01081">
    <property type="entry name" value="HTH_TETR_1"/>
    <property type="match status" value="1"/>
</dbReference>
<keyword evidence="8" id="KW-1185">Reference proteome</keyword>
<dbReference type="PATRIC" id="fig|1470200.3.peg.2087"/>
<evidence type="ECO:0000256" key="4">
    <source>
        <dbReference type="ARBA" id="ARBA00023163"/>
    </source>
</evidence>
<organism evidence="7 8">
    <name type="scientific">Neisseria arctica</name>
    <dbReference type="NCBI Taxonomy" id="1470200"/>
    <lineage>
        <taxon>Bacteria</taxon>
        <taxon>Pseudomonadati</taxon>
        <taxon>Pseudomonadota</taxon>
        <taxon>Betaproteobacteria</taxon>
        <taxon>Neisseriales</taxon>
        <taxon>Neisseriaceae</taxon>
        <taxon>Neisseria</taxon>
    </lineage>
</organism>
<dbReference type="PANTHER" id="PTHR43479:SF11">
    <property type="entry name" value="ACREF_ENVCD OPERON REPRESSOR-RELATED"/>
    <property type="match status" value="1"/>
</dbReference>
<keyword evidence="1" id="KW-0678">Repressor</keyword>
<evidence type="ECO:0000256" key="1">
    <source>
        <dbReference type="ARBA" id="ARBA00022491"/>
    </source>
</evidence>
<evidence type="ECO:0000259" key="6">
    <source>
        <dbReference type="PROSITE" id="PS50977"/>
    </source>
</evidence>
<dbReference type="PROSITE" id="PS50977">
    <property type="entry name" value="HTH_TETR_2"/>
    <property type="match status" value="1"/>
</dbReference>
<dbReference type="InterPro" id="IPR036271">
    <property type="entry name" value="Tet_transcr_reg_TetR-rel_C_sf"/>
</dbReference>
<gene>
    <name evidence="7" type="ORF">PL75_04680</name>
</gene>
<dbReference type="STRING" id="1470200.PL75_04680"/>
<evidence type="ECO:0000256" key="2">
    <source>
        <dbReference type="ARBA" id="ARBA00023015"/>
    </source>
</evidence>
<proteinExistence type="predicted"/>
<dbReference type="GO" id="GO:0003677">
    <property type="term" value="F:DNA binding"/>
    <property type="evidence" value="ECO:0007669"/>
    <property type="project" value="UniProtKB-UniRule"/>
</dbReference>
<dbReference type="InterPro" id="IPR009057">
    <property type="entry name" value="Homeodomain-like_sf"/>
</dbReference>
<dbReference type="Proteomes" id="UP000036027">
    <property type="component" value="Unassembled WGS sequence"/>
</dbReference>
<protein>
    <submittedName>
        <fullName evidence="7">Transcriptional regulator</fullName>
    </submittedName>
</protein>
<evidence type="ECO:0000256" key="5">
    <source>
        <dbReference type="PROSITE-ProRule" id="PRU00335"/>
    </source>
</evidence>
<dbReference type="AlphaFoldDB" id="A0A0J1C4F2"/>
<keyword evidence="2" id="KW-0805">Transcription regulation</keyword>
<sequence length="221" mass="25173">MRKTKAEAMKTREHLLLAALDTFYSRGVARASLNEIAQAAGVTRGALYWHFKNKEDLFDALFQHICNDFNTKTATDINNISADAWQGLRYTLINLFEQMQSNVIHQKFISILYLKCEHTEENQAIVNLMHRYNQLFWHDQLYASLQQCIDQGKLPANLNIEAAAIYLKSLCSGLMRILLTDTSKLDTTLLIPAMIDTALQSLKHSMTLRHPGKHDTDTSST</sequence>
<name>A0A0J1C4F2_9NEIS</name>
<dbReference type="Pfam" id="PF00440">
    <property type="entry name" value="TetR_N"/>
    <property type="match status" value="1"/>
</dbReference>
<dbReference type="PRINTS" id="PR00455">
    <property type="entry name" value="HTHTETR"/>
</dbReference>
<feature type="DNA-binding region" description="H-T-H motif" evidence="5">
    <location>
        <begin position="32"/>
        <end position="51"/>
    </location>
</feature>
<dbReference type="PANTHER" id="PTHR43479">
    <property type="entry name" value="ACREF/ENVCD OPERON REPRESSOR-RELATED"/>
    <property type="match status" value="1"/>
</dbReference>
<dbReference type="InterPro" id="IPR013572">
    <property type="entry name" value="Tscrpt_reg_MAATS_C"/>
</dbReference>
<evidence type="ECO:0000313" key="7">
    <source>
        <dbReference type="EMBL" id="KLT73198.1"/>
    </source>
</evidence>
<dbReference type="SUPFAM" id="SSF46689">
    <property type="entry name" value="Homeodomain-like"/>
    <property type="match status" value="1"/>
</dbReference>
<dbReference type="EMBL" id="JTDO01000005">
    <property type="protein sequence ID" value="KLT73198.1"/>
    <property type="molecule type" value="Genomic_DNA"/>
</dbReference>
<dbReference type="InterPro" id="IPR001647">
    <property type="entry name" value="HTH_TetR"/>
</dbReference>
<evidence type="ECO:0000256" key="3">
    <source>
        <dbReference type="ARBA" id="ARBA00023125"/>
    </source>
</evidence>
<accession>A0A0J1C4F2</accession>
<dbReference type="InterPro" id="IPR023772">
    <property type="entry name" value="DNA-bd_HTH_TetR-type_CS"/>
</dbReference>
<evidence type="ECO:0000313" key="8">
    <source>
        <dbReference type="Proteomes" id="UP000036027"/>
    </source>
</evidence>
<dbReference type="OrthoDB" id="5816932at2"/>
<feature type="domain" description="HTH tetR-type" evidence="6">
    <location>
        <begin position="9"/>
        <end position="69"/>
    </location>
</feature>
<dbReference type="SUPFAM" id="SSF48498">
    <property type="entry name" value="Tetracyclin repressor-like, C-terminal domain"/>
    <property type="match status" value="1"/>
</dbReference>